<dbReference type="PANTHER" id="PTHR33747">
    <property type="entry name" value="UPF0225 PROTEIN SCO1677"/>
    <property type="match status" value="1"/>
</dbReference>
<dbReference type="EMBL" id="VSSQ01093804">
    <property type="protein sequence ID" value="MPN38520.1"/>
    <property type="molecule type" value="Genomic_DNA"/>
</dbReference>
<organism evidence="1">
    <name type="scientific">bioreactor metagenome</name>
    <dbReference type="NCBI Taxonomy" id="1076179"/>
    <lineage>
        <taxon>unclassified sequences</taxon>
        <taxon>metagenomes</taxon>
        <taxon>ecological metagenomes</taxon>
    </lineage>
</organism>
<dbReference type="Gene3D" id="3.10.450.50">
    <property type="match status" value="1"/>
</dbReference>
<reference evidence="1" key="1">
    <citation type="submission" date="2019-08" db="EMBL/GenBank/DDBJ databases">
        <authorList>
            <person name="Kucharzyk K."/>
            <person name="Murdoch R.W."/>
            <person name="Higgins S."/>
            <person name="Loffler F."/>
        </authorList>
    </citation>
    <scope>NUCLEOTIDE SEQUENCE</scope>
</reference>
<name>A0A645HIE4_9ZZZZ</name>
<proteinExistence type="predicted"/>
<evidence type="ECO:0008006" key="2">
    <source>
        <dbReference type="Google" id="ProtNLM"/>
    </source>
</evidence>
<dbReference type="SUPFAM" id="SSF103642">
    <property type="entry name" value="Sec-C motif"/>
    <property type="match status" value="1"/>
</dbReference>
<dbReference type="InterPro" id="IPR004027">
    <property type="entry name" value="SEC_C_motif"/>
</dbReference>
<sequence>MAEAIGRLPAPELLQELRQAYSENLIDPVEFPLEKIESAAAEPKSEKNTSQLTLVDDAIGDICFWFAAEEGIEVPEDEEDEGWLDPEDPELDPEVVEEIFPQVLLQEPESKPQPLVLEPKIGRNEPCPCGSGKKYKKCCGK</sequence>
<accession>A0A645HIE4</accession>
<comment type="caution">
    <text evidence="1">The sequence shown here is derived from an EMBL/GenBank/DDBJ whole genome shotgun (WGS) entry which is preliminary data.</text>
</comment>
<protein>
    <recommendedName>
        <fullName evidence="2">Protein translocase subunit SecA</fullName>
    </recommendedName>
</protein>
<dbReference type="Pfam" id="PF02810">
    <property type="entry name" value="SEC-C"/>
    <property type="match status" value="1"/>
</dbReference>
<dbReference type="AlphaFoldDB" id="A0A645HIE4"/>
<dbReference type="PANTHER" id="PTHR33747:SF1">
    <property type="entry name" value="ADENYLATE CYCLASE-ASSOCIATED CAP C-TERMINAL DOMAIN-CONTAINING PROTEIN"/>
    <property type="match status" value="1"/>
</dbReference>
<evidence type="ECO:0000313" key="1">
    <source>
        <dbReference type="EMBL" id="MPN38520.1"/>
    </source>
</evidence>
<gene>
    <name evidence="1" type="ORF">SDC9_186044</name>
</gene>